<feature type="domain" description="DUF4781" evidence="1">
    <location>
        <begin position="1"/>
        <end position="71"/>
    </location>
</feature>
<protein>
    <recommendedName>
        <fullName evidence="1">DUF4781 domain-containing protein</fullName>
    </recommendedName>
</protein>
<evidence type="ECO:0000259" key="1">
    <source>
        <dbReference type="Pfam" id="PF16013"/>
    </source>
</evidence>
<dbReference type="STRING" id="37546.A0A1B0GE66"/>
<keyword evidence="3" id="KW-1185">Reference proteome</keyword>
<sequence length="203" mass="21755">MNVTSIVLSGSGLANGNLDLILDVMQLAASLVLLTHSVYNFPMAAKIVEDSRSRYTNNCRNSLKNYLRSAFLGQHLLSVVLVDLSSLNPTIDDKIQDKLYDSSQLQDKKLVKILGFPWGAYATALKSIIKITAPSSGGSSGSTAFASHNALICECFIIVSVKTASTNQTGLPTGAVIIFWGVVSQKSSFEVANLVRTMLLAVI</sequence>
<dbReference type="InterPro" id="IPR031962">
    <property type="entry name" value="DUF4781"/>
</dbReference>
<dbReference type="EnsemblMetazoa" id="GMOY011590-RA">
    <property type="protein sequence ID" value="GMOY011590-PA"/>
    <property type="gene ID" value="GMOY011590"/>
</dbReference>
<dbReference type="AlphaFoldDB" id="A0A1B0GE66"/>
<name>A0A1B0GE66_GLOMM</name>
<dbReference type="VEuPathDB" id="VectorBase:GMOY011590"/>
<accession>A0A1B0GE66</accession>
<proteinExistence type="predicted"/>
<evidence type="ECO:0000313" key="2">
    <source>
        <dbReference type="EnsemblMetazoa" id="GMOY011590-PA"/>
    </source>
</evidence>
<reference evidence="2" key="1">
    <citation type="submission" date="2020-05" db="UniProtKB">
        <authorList>
            <consortium name="EnsemblMetazoa"/>
        </authorList>
    </citation>
    <scope>IDENTIFICATION</scope>
    <source>
        <strain evidence="2">Yale</strain>
    </source>
</reference>
<dbReference type="EMBL" id="CCAG010012110">
    <property type="status" value="NOT_ANNOTATED_CDS"/>
    <property type="molecule type" value="Genomic_DNA"/>
</dbReference>
<organism evidence="2 3">
    <name type="scientific">Glossina morsitans morsitans</name>
    <name type="common">Savannah tsetse fly</name>
    <dbReference type="NCBI Taxonomy" id="37546"/>
    <lineage>
        <taxon>Eukaryota</taxon>
        <taxon>Metazoa</taxon>
        <taxon>Ecdysozoa</taxon>
        <taxon>Arthropoda</taxon>
        <taxon>Hexapoda</taxon>
        <taxon>Insecta</taxon>
        <taxon>Pterygota</taxon>
        <taxon>Neoptera</taxon>
        <taxon>Endopterygota</taxon>
        <taxon>Diptera</taxon>
        <taxon>Brachycera</taxon>
        <taxon>Muscomorpha</taxon>
        <taxon>Hippoboscoidea</taxon>
        <taxon>Glossinidae</taxon>
        <taxon>Glossina</taxon>
    </lineage>
</organism>
<dbReference type="Pfam" id="PF16013">
    <property type="entry name" value="DUF4781"/>
    <property type="match status" value="1"/>
</dbReference>
<dbReference type="Proteomes" id="UP000092444">
    <property type="component" value="Unassembled WGS sequence"/>
</dbReference>
<evidence type="ECO:0000313" key="3">
    <source>
        <dbReference type="Proteomes" id="UP000092444"/>
    </source>
</evidence>